<dbReference type="Pfam" id="PF15477">
    <property type="entry name" value="SMAP"/>
    <property type="match status" value="1"/>
</dbReference>
<feature type="compositionally biased region" description="Basic and acidic residues" evidence="1">
    <location>
        <begin position="106"/>
        <end position="161"/>
    </location>
</feature>
<sequence length="330" mass="38398">MPSPPSKQTHRRSSSSSSNASDDRSGMREETAEGRKPPDEKKEAHWEFPKRRGKRTIISDSSDRERTRDGTRASYRERERLGDCDGDSERKRSRESDETTSSGREQYCKRVDDREKEKRHEERRRETVRDVERQRRDKDERRGDRDDRSDRRGHYDKSDSKFRRHDRPPYWNKGRSHHYHSHRRSHEKEEEEPSGDRPAWATKAVMKRAEEIQQRKLLWSKPEEKKNDAVSSGDDGAASVSGSRPSTASTWNSILAAASTDSKQIDKFKRLMGMKKSDEPDENAANAASKEQVEAERQRQRALYSQLDQQYAIARSTTHLSRGQGLGFHS</sequence>
<evidence type="ECO:0000259" key="2">
    <source>
        <dbReference type="Pfam" id="PF15477"/>
    </source>
</evidence>
<feature type="compositionally biased region" description="Low complexity" evidence="1">
    <location>
        <begin position="229"/>
        <end position="243"/>
    </location>
</feature>
<dbReference type="InterPro" id="IPR028124">
    <property type="entry name" value="SMAP_dom"/>
</dbReference>
<protein>
    <submittedName>
        <fullName evidence="4 5">Small acidic protein-like domain-containing protein</fullName>
    </submittedName>
</protein>
<feature type="domain" description="Small acidic protein-like" evidence="2">
    <location>
        <begin position="256"/>
        <end position="327"/>
    </location>
</feature>
<dbReference type="PANTHER" id="PTHR22426">
    <property type="entry name" value="ARGININE_SERINE-RICH COILED-COIL PROTEIN 2"/>
    <property type="match status" value="1"/>
</dbReference>
<dbReference type="Proteomes" id="UP000887569">
    <property type="component" value="Unplaced"/>
</dbReference>
<dbReference type="AlphaFoldDB" id="A0A915ART3"/>
<keyword evidence="3" id="KW-1185">Reference proteome</keyword>
<feature type="region of interest" description="Disordered" evidence="1">
    <location>
        <begin position="1"/>
        <end position="249"/>
    </location>
</feature>
<organism evidence="3 4">
    <name type="scientific">Parascaris univalens</name>
    <name type="common">Nematode worm</name>
    <dbReference type="NCBI Taxonomy" id="6257"/>
    <lineage>
        <taxon>Eukaryota</taxon>
        <taxon>Metazoa</taxon>
        <taxon>Ecdysozoa</taxon>
        <taxon>Nematoda</taxon>
        <taxon>Chromadorea</taxon>
        <taxon>Rhabditida</taxon>
        <taxon>Spirurina</taxon>
        <taxon>Ascaridomorpha</taxon>
        <taxon>Ascaridoidea</taxon>
        <taxon>Ascarididae</taxon>
        <taxon>Parascaris</taxon>
    </lineage>
</organism>
<proteinExistence type="predicted"/>
<evidence type="ECO:0000313" key="4">
    <source>
        <dbReference type="WBParaSite" id="PgR015_g002_t03"/>
    </source>
</evidence>
<evidence type="ECO:0000313" key="3">
    <source>
        <dbReference type="Proteomes" id="UP000887569"/>
    </source>
</evidence>
<evidence type="ECO:0000256" key="1">
    <source>
        <dbReference type="SAM" id="MobiDB-lite"/>
    </source>
</evidence>
<reference evidence="4 5" key="1">
    <citation type="submission" date="2022-11" db="UniProtKB">
        <authorList>
            <consortium name="WormBaseParasite"/>
        </authorList>
    </citation>
    <scope>IDENTIFICATION</scope>
</reference>
<evidence type="ECO:0000313" key="5">
    <source>
        <dbReference type="WBParaSite" id="PgR015_g002_t04"/>
    </source>
</evidence>
<dbReference type="WBParaSite" id="PgR015_g002_t03">
    <property type="protein sequence ID" value="PgR015_g002_t03"/>
    <property type="gene ID" value="PgR015_g002"/>
</dbReference>
<dbReference type="WBParaSite" id="PgR015_g002_t04">
    <property type="protein sequence ID" value="PgR015_g002_t04"/>
    <property type="gene ID" value="PgR015_g002"/>
</dbReference>
<name>A0A915ART3_PARUN</name>
<feature type="region of interest" description="Disordered" evidence="1">
    <location>
        <begin position="269"/>
        <end position="301"/>
    </location>
</feature>
<accession>A0A915ART3</accession>
<dbReference type="PANTHER" id="PTHR22426:SF2">
    <property type="entry name" value="ARGININE_SERINE-RICH COILED-COIL PROTEIN 2"/>
    <property type="match status" value="1"/>
</dbReference>
<feature type="compositionally biased region" description="Basic and acidic residues" evidence="1">
    <location>
        <begin position="61"/>
        <end position="97"/>
    </location>
</feature>
<feature type="compositionally biased region" description="Basic and acidic residues" evidence="1">
    <location>
        <begin position="21"/>
        <end position="50"/>
    </location>
</feature>
<feature type="compositionally biased region" description="Basic residues" evidence="1">
    <location>
        <begin position="174"/>
        <end position="185"/>
    </location>
</feature>